<evidence type="ECO:0000256" key="1">
    <source>
        <dbReference type="ARBA" id="ARBA00022729"/>
    </source>
</evidence>
<evidence type="ECO:0000256" key="2">
    <source>
        <dbReference type="ARBA" id="ARBA00023157"/>
    </source>
</evidence>
<keyword evidence="2" id="KW-1015">Disulfide bond</keyword>
<name>A0AAV1HN18_XYRNO</name>
<dbReference type="PROSITE" id="PS50835">
    <property type="entry name" value="IG_LIKE"/>
    <property type="match status" value="1"/>
</dbReference>
<dbReference type="GO" id="GO:0007166">
    <property type="term" value="P:cell surface receptor signaling pathway"/>
    <property type="evidence" value="ECO:0007669"/>
    <property type="project" value="TreeGrafter"/>
</dbReference>
<dbReference type="GO" id="GO:0009897">
    <property type="term" value="C:external side of plasma membrane"/>
    <property type="evidence" value="ECO:0007669"/>
    <property type="project" value="TreeGrafter"/>
</dbReference>
<dbReference type="InterPro" id="IPR036179">
    <property type="entry name" value="Ig-like_dom_sf"/>
</dbReference>
<keyword evidence="3" id="KW-0472">Membrane</keyword>
<keyword evidence="3" id="KW-1133">Transmembrane helix</keyword>
<protein>
    <submittedName>
        <fullName evidence="6">Fc receptor-like protein 5</fullName>
    </submittedName>
</protein>
<dbReference type="PANTHER" id="PTHR11481">
    <property type="entry name" value="IMMUNOGLOBULIN FC RECEPTOR"/>
    <property type="match status" value="1"/>
</dbReference>
<evidence type="ECO:0000313" key="7">
    <source>
        <dbReference type="Proteomes" id="UP001178508"/>
    </source>
</evidence>
<dbReference type="InterPro" id="IPR050488">
    <property type="entry name" value="Ig_Fc_receptor"/>
</dbReference>
<feature type="transmembrane region" description="Helical" evidence="3">
    <location>
        <begin position="488"/>
        <end position="512"/>
    </location>
</feature>
<dbReference type="AlphaFoldDB" id="A0AAV1HN18"/>
<proteinExistence type="predicted"/>
<dbReference type="GO" id="GO:0006955">
    <property type="term" value="P:immune response"/>
    <property type="evidence" value="ECO:0007669"/>
    <property type="project" value="TreeGrafter"/>
</dbReference>
<dbReference type="InterPro" id="IPR007110">
    <property type="entry name" value="Ig-like_dom"/>
</dbReference>
<dbReference type="Gene3D" id="2.60.40.10">
    <property type="entry name" value="Immunoglobulins"/>
    <property type="match status" value="5"/>
</dbReference>
<organism evidence="6 7">
    <name type="scientific">Xyrichtys novacula</name>
    <name type="common">Pearly razorfish</name>
    <name type="synonym">Hemipteronotus novacula</name>
    <dbReference type="NCBI Taxonomy" id="13765"/>
    <lineage>
        <taxon>Eukaryota</taxon>
        <taxon>Metazoa</taxon>
        <taxon>Chordata</taxon>
        <taxon>Craniata</taxon>
        <taxon>Vertebrata</taxon>
        <taxon>Euteleostomi</taxon>
        <taxon>Actinopterygii</taxon>
        <taxon>Neopterygii</taxon>
        <taxon>Teleostei</taxon>
        <taxon>Neoteleostei</taxon>
        <taxon>Acanthomorphata</taxon>
        <taxon>Eupercaria</taxon>
        <taxon>Labriformes</taxon>
        <taxon>Labridae</taxon>
        <taxon>Xyrichtys</taxon>
    </lineage>
</organism>
<dbReference type="SMART" id="SM00409">
    <property type="entry name" value="IG"/>
    <property type="match status" value="5"/>
</dbReference>
<dbReference type="InterPro" id="IPR003599">
    <property type="entry name" value="Ig_sub"/>
</dbReference>
<dbReference type="InterPro" id="IPR013783">
    <property type="entry name" value="Ig-like_fold"/>
</dbReference>
<dbReference type="InterPro" id="IPR003598">
    <property type="entry name" value="Ig_sub2"/>
</dbReference>
<reference evidence="6" key="1">
    <citation type="submission" date="2023-08" db="EMBL/GenBank/DDBJ databases">
        <authorList>
            <person name="Alioto T."/>
            <person name="Alioto T."/>
            <person name="Gomez Garrido J."/>
        </authorList>
    </citation>
    <scope>NUCLEOTIDE SEQUENCE</scope>
</reference>
<keyword evidence="1 4" id="KW-0732">Signal</keyword>
<dbReference type="Pfam" id="PF13927">
    <property type="entry name" value="Ig_3"/>
    <property type="match status" value="1"/>
</dbReference>
<dbReference type="GO" id="GO:0004888">
    <property type="term" value="F:transmembrane signaling receptor activity"/>
    <property type="evidence" value="ECO:0007669"/>
    <property type="project" value="TreeGrafter"/>
</dbReference>
<feature type="chain" id="PRO_5043505607" evidence="4">
    <location>
        <begin position="25"/>
        <end position="523"/>
    </location>
</feature>
<evidence type="ECO:0000259" key="5">
    <source>
        <dbReference type="PROSITE" id="PS50835"/>
    </source>
</evidence>
<evidence type="ECO:0000256" key="4">
    <source>
        <dbReference type="SAM" id="SignalP"/>
    </source>
</evidence>
<dbReference type="Pfam" id="PF13895">
    <property type="entry name" value="Ig_2"/>
    <property type="match status" value="1"/>
</dbReference>
<evidence type="ECO:0000256" key="3">
    <source>
        <dbReference type="SAM" id="Phobius"/>
    </source>
</evidence>
<dbReference type="Proteomes" id="UP001178508">
    <property type="component" value="Chromosome 23"/>
</dbReference>
<gene>
    <name evidence="6" type="ORF">XNOV1_A039036</name>
</gene>
<dbReference type="PANTHER" id="PTHR11481:SF64">
    <property type="entry name" value="FC RECEPTOR-LIKE PROTEIN 4"/>
    <property type="match status" value="1"/>
</dbReference>
<feature type="signal peptide" evidence="4">
    <location>
        <begin position="1"/>
        <end position="24"/>
    </location>
</feature>
<feature type="domain" description="Ig-like" evidence="5">
    <location>
        <begin position="119"/>
        <end position="202"/>
    </location>
</feature>
<keyword evidence="7" id="KW-1185">Reference proteome</keyword>
<evidence type="ECO:0000313" key="6">
    <source>
        <dbReference type="EMBL" id="CAJ1085712.1"/>
    </source>
</evidence>
<dbReference type="SUPFAM" id="SSF48726">
    <property type="entry name" value="Immunoglobulin"/>
    <property type="match status" value="4"/>
</dbReference>
<dbReference type="SMART" id="SM00408">
    <property type="entry name" value="IGc2"/>
    <property type="match status" value="2"/>
</dbReference>
<keyword evidence="3" id="KW-0812">Transmembrane</keyword>
<accession>A0AAV1HN18</accession>
<keyword evidence="6" id="KW-0675">Receptor</keyword>
<sequence length="523" mass="56666">MQLSPLSVVLGFLPAILSLPPTRAACLRVSPDRSQFFKYDSISLSCEDQFNFTGWIVKRNTSKGGVTTCSFGWGSNPMSSTCLIRNIYPSDSGVYWCESGDGTRSNVVNLTIIDPNDRPVILESPVLPVPEGASVTLGCMMTANSSSQNFEFFKDGCSIGSSSEGKTTLYSVSKSDEGLYTCRVSGGGESVGSLLAVEATLTVTPNRSQFFWGQGFSMKCQVSANSSSWTVKRNTSFSTSEPCKNGWGVPGTASCSTKYLSSSDTGVYWCESEEGGCSNSVNITVTGNTQIAQSKSTLTVTPNRSQFFQNEGFSVKCQVSANSSSWTVKRNTSFSKSEPCKNGWGVPGTASCSTMYPDSSDTGVYWCESEEGGCSNSVNITVTDGFVILESPVHPVTEGDKVTLRCSYKTEEQYESVSKFSADFFKNGVFIGTKSSGEKVLSSVSLSDEGFYRCKHPSGQRSPQSWLAVKARPLVVPTPEPSDPFMTLPKLVCTILLFTLYTCILSLCIYLYRQRARRKSSSR</sequence>
<dbReference type="EMBL" id="OY660886">
    <property type="protein sequence ID" value="CAJ1085712.1"/>
    <property type="molecule type" value="Genomic_DNA"/>
</dbReference>